<evidence type="ECO:0000313" key="1">
    <source>
        <dbReference type="EMBL" id="MCD9644511.1"/>
    </source>
</evidence>
<proteinExistence type="predicted"/>
<dbReference type="EMBL" id="JACEIK010004176">
    <property type="protein sequence ID" value="MCD9644511.1"/>
    <property type="molecule type" value="Genomic_DNA"/>
</dbReference>
<sequence>MPPSRATIEALLAEPIPQGEGSSIAVPAISFASPSRTLTTSRTEMLRLIADLYETRAAAIELRARGPSVESIEINLLAVDATRNLLSLLESILRVALTIASPTRATSARAPSLINHHPEVPLLS</sequence>
<protein>
    <submittedName>
        <fullName evidence="1">Uncharacterized protein</fullName>
    </submittedName>
</protein>
<dbReference type="Proteomes" id="UP000823775">
    <property type="component" value="Unassembled WGS sequence"/>
</dbReference>
<reference evidence="1 2" key="1">
    <citation type="journal article" date="2021" name="BMC Genomics">
        <title>Datura genome reveals duplications of psychoactive alkaloid biosynthetic genes and high mutation rate following tissue culture.</title>
        <authorList>
            <person name="Rajewski A."/>
            <person name="Carter-House D."/>
            <person name="Stajich J."/>
            <person name="Litt A."/>
        </authorList>
    </citation>
    <scope>NUCLEOTIDE SEQUENCE [LARGE SCALE GENOMIC DNA]</scope>
    <source>
        <strain evidence="1">AR-01</strain>
    </source>
</reference>
<organism evidence="1 2">
    <name type="scientific">Datura stramonium</name>
    <name type="common">Jimsonweed</name>
    <name type="synonym">Common thornapple</name>
    <dbReference type="NCBI Taxonomy" id="4076"/>
    <lineage>
        <taxon>Eukaryota</taxon>
        <taxon>Viridiplantae</taxon>
        <taxon>Streptophyta</taxon>
        <taxon>Embryophyta</taxon>
        <taxon>Tracheophyta</taxon>
        <taxon>Spermatophyta</taxon>
        <taxon>Magnoliopsida</taxon>
        <taxon>eudicotyledons</taxon>
        <taxon>Gunneridae</taxon>
        <taxon>Pentapetalae</taxon>
        <taxon>asterids</taxon>
        <taxon>lamiids</taxon>
        <taxon>Solanales</taxon>
        <taxon>Solanaceae</taxon>
        <taxon>Solanoideae</taxon>
        <taxon>Datureae</taxon>
        <taxon>Datura</taxon>
    </lineage>
</organism>
<name>A0ABS8VCL8_DATST</name>
<evidence type="ECO:0000313" key="2">
    <source>
        <dbReference type="Proteomes" id="UP000823775"/>
    </source>
</evidence>
<comment type="caution">
    <text evidence="1">The sequence shown here is derived from an EMBL/GenBank/DDBJ whole genome shotgun (WGS) entry which is preliminary data.</text>
</comment>
<gene>
    <name evidence="1" type="ORF">HAX54_032766</name>
</gene>
<accession>A0ABS8VCL8</accession>
<keyword evidence="2" id="KW-1185">Reference proteome</keyword>